<dbReference type="Pfam" id="PF05547">
    <property type="entry name" value="Peptidase_M6"/>
    <property type="match status" value="1"/>
</dbReference>
<dbReference type="PANTHER" id="PTHR41775">
    <property type="entry name" value="SECRETED PROTEIN-RELATED"/>
    <property type="match status" value="1"/>
</dbReference>
<protein>
    <recommendedName>
        <fullName evidence="1">Peptidase M6-like domain-containing protein</fullName>
    </recommendedName>
</protein>
<proteinExistence type="predicted"/>
<dbReference type="AlphaFoldDB" id="A0A1B1TDK4"/>
<dbReference type="InterPro" id="IPR008757">
    <property type="entry name" value="Peptidase_M6-like_domain"/>
</dbReference>
<accession>A0A1B1TDK4</accession>
<organism evidence="2">
    <name type="scientific">uncultured Poseidoniia archaeon</name>
    <dbReference type="NCBI Taxonomy" id="1697135"/>
    <lineage>
        <taxon>Archaea</taxon>
        <taxon>Methanobacteriati</taxon>
        <taxon>Thermoplasmatota</taxon>
        <taxon>Candidatus Poseidoniia</taxon>
        <taxon>environmental samples</taxon>
    </lineage>
</organism>
<reference evidence="2" key="1">
    <citation type="submission" date="2014-11" db="EMBL/GenBank/DDBJ databases">
        <authorList>
            <person name="Zhu J."/>
            <person name="Qi W."/>
            <person name="Song R."/>
        </authorList>
    </citation>
    <scope>NUCLEOTIDE SEQUENCE</scope>
</reference>
<sequence>MHPRVSAVFAAILMLVGILSLSFEERIDDWVKDNSIQIEKDEIELLGMQETEHWPVLIVDFDAGNSNWGSDEANDILIPRASEYVSQLSSSSTNLNIDVYSSITIPEYSMQYYGSDYGIQRDSSEDGTHLPMLLAKEVVNEQIDLVEWDKYDLDGDGWVDRLLILHTSIGQEEGGDSNRIWSHFTNFDDSISLPGDLKIAHYTMASLATGESGFGTIMHEMLHQLGAYDLYPSHGSINQHPWKGVGDWDIMANGNWNGGGKWPAIPTASTVAEIGVNTSLEIDNGWMENQNCIGPSLVLESISRGGKSLKIQVDEYEYVWIEYRDDFGFDSYLPGSGVLVTYQDLSAGNLEHNELNANPDRPYLVVIEADGNNGLRTGTSDGEQSDLFTNGTSFGNTGILIRDHDGILIPWTAEIEITDRTYVNLTSTNCEPMFTIDAPNYGASLLPNEPMEVIITSQQNCNLTIDLSSSDGRILLTNTTRINIDEVTNVEFYFSSPGSSNSESMVSGIIECGESMYDLETKILTISRRPVESSFSSEIDAYTSSKIAIPIDSEGNGMQRFSAEVDGALSRIATIESQLDLEGNDEIVVSIDPKGLLAPNMLVKGEIVIFDTSGEKWFIEVELTAQNEDSNGFQKLTTPGRAIGIASILASLWVILGIREKSSSKPEIDKISIEDNNQGTSQTSITEYELDVWGRPLD</sequence>
<feature type="domain" description="Peptidase M6-like" evidence="1">
    <location>
        <begin position="79"/>
        <end position="261"/>
    </location>
</feature>
<dbReference type="PANTHER" id="PTHR41775:SF1">
    <property type="entry name" value="PEPTIDASE M6-LIKE DOMAIN-CONTAINING PROTEIN"/>
    <property type="match status" value="1"/>
</dbReference>
<evidence type="ECO:0000313" key="2">
    <source>
        <dbReference type="EMBL" id="ANV80353.1"/>
    </source>
</evidence>
<evidence type="ECO:0000259" key="1">
    <source>
        <dbReference type="Pfam" id="PF05547"/>
    </source>
</evidence>
<dbReference type="EMBL" id="KP211885">
    <property type="protein sequence ID" value="ANV80353.1"/>
    <property type="molecule type" value="Genomic_DNA"/>
</dbReference>
<dbReference type="GO" id="GO:0006508">
    <property type="term" value="P:proteolysis"/>
    <property type="evidence" value="ECO:0007669"/>
    <property type="project" value="InterPro"/>
</dbReference>
<dbReference type="GO" id="GO:0008233">
    <property type="term" value="F:peptidase activity"/>
    <property type="evidence" value="ECO:0007669"/>
    <property type="project" value="InterPro"/>
</dbReference>
<reference evidence="2" key="2">
    <citation type="journal article" date="2015" name="ISME J.">
        <title>A new class of marine Euryarchaeota group II from the Mediterranean deep chlorophyll maximum.</title>
        <authorList>
            <person name="Martin-Cuadrado A.B."/>
            <person name="Garcia-Heredia I."/>
            <person name="Molto A.G."/>
            <person name="Lopez-Ubeda R."/>
            <person name="Kimes N."/>
            <person name="Lopez-Garcia P."/>
            <person name="Moreira D."/>
            <person name="Rodriguez-Valera F."/>
        </authorList>
    </citation>
    <scope>NUCLEOTIDE SEQUENCE</scope>
</reference>
<name>A0A1B1TDK4_9ARCH</name>